<sequence length="353" mass="40168">MRWCDFTFFKAPKLPTLGLLQIELDEEMLELRVPFNVTKILAEGFSSGVVSVTEVFRHGLHTPEYPPNNIASPRPLVTQVVKFNFGNDLSSEQYNTQIHQVMTAFRNMGVNEVVIFVATHADPDRGDVHFAPHGGGAQALEVVFPVLFTRQLQQWLTSVQSHLFTLICGQVASNIETSGVFNNIFCFPTPQFQPRKASTFTSGFVEQVIYRQIPTDTALNYILRDDSKLGLHSKILRLASMSNEKGGVTCRAVRYVWTQDHRRPWGLEYPMKCWKCQSMQSFSSLGDFEAHPRLKMWECRGRLPGNGVNLGKPCLESFQVVLDETECSLVKGTKEGMWQHHDFKWSEEIMGRF</sequence>
<dbReference type="Proteomes" id="UP001498398">
    <property type="component" value="Unassembled WGS sequence"/>
</dbReference>
<reference evidence="1 2" key="1">
    <citation type="submission" date="2024-01" db="EMBL/GenBank/DDBJ databases">
        <title>A draft genome for the cacao thread blight pathogen Marasmiellus scandens.</title>
        <authorList>
            <person name="Baruah I.K."/>
            <person name="Leung J."/>
            <person name="Bukari Y."/>
            <person name="Amoako-Attah I."/>
            <person name="Meinhardt L.W."/>
            <person name="Bailey B.A."/>
            <person name="Cohen S.P."/>
        </authorList>
    </citation>
    <scope>NUCLEOTIDE SEQUENCE [LARGE SCALE GENOMIC DNA]</scope>
    <source>
        <strain evidence="1 2">GH-19</strain>
    </source>
</reference>
<comment type="caution">
    <text evidence="1">The sequence shown here is derived from an EMBL/GenBank/DDBJ whole genome shotgun (WGS) entry which is preliminary data.</text>
</comment>
<accession>A0ABR1JDN8</accession>
<keyword evidence="2" id="KW-1185">Reference proteome</keyword>
<evidence type="ECO:0000313" key="1">
    <source>
        <dbReference type="EMBL" id="KAK7458890.1"/>
    </source>
</evidence>
<proteinExistence type="predicted"/>
<dbReference type="EMBL" id="JBANRG010000017">
    <property type="protein sequence ID" value="KAK7458890.1"/>
    <property type="molecule type" value="Genomic_DNA"/>
</dbReference>
<evidence type="ECO:0000313" key="2">
    <source>
        <dbReference type="Proteomes" id="UP001498398"/>
    </source>
</evidence>
<name>A0ABR1JDN8_9AGAR</name>
<gene>
    <name evidence="1" type="ORF">VKT23_009901</name>
</gene>
<organism evidence="1 2">
    <name type="scientific">Marasmiellus scandens</name>
    <dbReference type="NCBI Taxonomy" id="2682957"/>
    <lineage>
        <taxon>Eukaryota</taxon>
        <taxon>Fungi</taxon>
        <taxon>Dikarya</taxon>
        <taxon>Basidiomycota</taxon>
        <taxon>Agaricomycotina</taxon>
        <taxon>Agaricomycetes</taxon>
        <taxon>Agaricomycetidae</taxon>
        <taxon>Agaricales</taxon>
        <taxon>Marasmiineae</taxon>
        <taxon>Omphalotaceae</taxon>
        <taxon>Marasmiellus</taxon>
    </lineage>
</organism>
<protein>
    <submittedName>
        <fullName evidence="1">Uncharacterized protein</fullName>
    </submittedName>
</protein>